<dbReference type="EMBL" id="KQ987720">
    <property type="protein sequence ID" value="KZV57072.1"/>
    <property type="molecule type" value="Genomic_DNA"/>
</dbReference>
<dbReference type="PANTHER" id="PTHR42919">
    <property type="entry name" value="N-ALPHA-ACETYLTRANSFERASE"/>
    <property type="match status" value="1"/>
</dbReference>
<dbReference type="AlphaFoldDB" id="A0A2Z7DBQ7"/>
<reference evidence="2 3" key="1">
    <citation type="journal article" date="2015" name="Proc. Natl. Acad. Sci. U.S.A.">
        <title>The resurrection genome of Boea hygrometrica: A blueprint for survival of dehydration.</title>
        <authorList>
            <person name="Xiao L."/>
            <person name="Yang G."/>
            <person name="Zhang L."/>
            <person name="Yang X."/>
            <person name="Zhao S."/>
            <person name="Ji Z."/>
            <person name="Zhou Q."/>
            <person name="Hu M."/>
            <person name="Wang Y."/>
            <person name="Chen M."/>
            <person name="Xu Y."/>
            <person name="Jin H."/>
            <person name="Xiao X."/>
            <person name="Hu G."/>
            <person name="Bao F."/>
            <person name="Hu Y."/>
            <person name="Wan P."/>
            <person name="Li L."/>
            <person name="Deng X."/>
            <person name="Kuang T."/>
            <person name="Xiang C."/>
            <person name="Zhu J.K."/>
            <person name="Oliver M.J."/>
            <person name="He Y."/>
        </authorList>
    </citation>
    <scope>NUCLEOTIDE SEQUENCE [LARGE SCALE GENOMIC DNA]</scope>
    <source>
        <strain evidence="3">cv. XS01</strain>
    </source>
</reference>
<dbReference type="Pfam" id="PF00583">
    <property type="entry name" value="Acetyltransf_1"/>
    <property type="match status" value="1"/>
</dbReference>
<dbReference type="Proteomes" id="UP000250235">
    <property type="component" value="Unassembled WGS sequence"/>
</dbReference>
<dbReference type="InterPro" id="IPR000182">
    <property type="entry name" value="GNAT_dom"/>
</dbReference>
<dbReference type="GO" id="GO:0031415">
    <property type="term" value="C:NatA complex"/>
    <property type="evidence" value="ECO:0007669"/>
    <property type="project" value="TreeGrafter"/>
</dbReference>
<dbReference type="Gene3D" id="3.40.630.30">
    <property type="match status" value="1"/>
</dbReference>
<dbReference type="GO" id="GO:0008080">
    <property type="term" value="F:N-acetyltransferase activity"/>
    <property type="evidence" value="ECO:0007669"/>
    <property type="project" value="TreeGrafter"/>
</dbReference>
<feature type="domain" description="N-acetyltransferase" evidence="1">
    <location>
        <begin position="94"/>
        <end position="268"/>
    </location>
</feature>
<name>A0A2Z7DBQ7_9LAMI</name>
<evidence type="ECO:0000313" key="3">
    <source>
        <dbReference type="Proteomes" id="UP000250235"/>
    </source>
</evidence>
<evidence type="ECO:0000259" key="1">
    <source>
        <dbReference type="PROSITE" id="PS51186"/>
    </source>
</evidence>
<dbReference type="GO" id="GO:0007064">
    <property type="term" value="P:mitotic sister chromatid cohesion"/>
    <property type="evidence" value="ECO:0007669"/>
    <property type="project" value="TreeGrafter"/>
</dbReference>
<keyword evidence="3" id="KW-1185">Reference proteome</keyword>
<proteinExistence type="predicted"/>
<dbReference type="PANTHER" id="PTHR42919:SF20">
    <property type="entry name" value="GCN5-RELATED N-ACETYLTRANSFERASE 10, CHLOROPLASTIC"/>
    <property type="match status" value="1"/>
</dbReference>
<dbReference type="CDD" id="cd04301">
    <property type="entry name" value="NAT_SF"/>
    <property type="match status" value="1"/>
</dbReference>
<dbReference type="OrthoDB" id="1912023at2759"/>
<protein>
    <recommendedName>
        <fullName evidence="1">N-acetyltransferase domain-containing protein</fullName>
    </recommendedName>
</protein>
<dbReference type="SUPFAM" id="SSF55729">
    <property type="entry name" value="Acyl-CoA N-acyltransferases (Nat)"/>
    <property type="match status" value="1"/>
</dbReference>
<dbReference type="InterPro" id="IPR051556">
    <property type="entry name" value="N-term/lysine_N-AcTrnsfr"/>
</dbReference>
<gene>
    <name evidence="2" type="ORF">F511_05946</name>
</gene>
<dbReference type="PROSITE" id="PS51186">
    <property type="entry name" value="GNAT"/>
    <property type="match status" value="1"/>
</dbReference>
<accession>A0A2Z7DBQ7</accession>
<dbReference type="InterPro" id="IPR016181">
    <property type="entry name" value="Acyl_CoA_acyltransferase"/>
</dbReference>
<organism evidence="2 3">
    <name type="scientific">Dorcoceras hygrometricum</name>
    <dbReference type="NCBI Taxonomy" id="472368"/>
    <lineage>
        <taxon>Eukaryota</taxon>
        <taxon>Viridiplantae</taxon>
        <taxon>Streptophyta</taxon>
        <taxon>Embryophyta</taxon>
        <taxon>Tracheophyta</taxon>
        <taxon>Spermatophyta</taxon>
        <taxon>Magnoliopsida</taxon>
        <taxon>eudicotyledons</taxon>
        <taxon>Gunneridae</taxon>
        <taxon>Pentapetalae</taxon>
        <taxon>asterids</taxon>
        <taxon>lamiids</taxon>
        <taxon>Lamiales</taxon>
        <taxon>Gesneriaceae</taxon>
        <taxon>Didymocarpoideae</taxon>
        <taxon>Trichosporeae</taxon>
        <taxon>Loxocarpinae</taxon>
        <taxon>Dorcoceras</taxon>
    </lineage>
</organism>
<sequence>MAHLQKIELSWRSEFGTINTWKIPLRITSFANGRTRFKKSGQVHCCTTSSASSANQRLDLKLHANGLYENQTSLSGYLVSDSNWGVRRMIEVEEEMRQVAKVQAEAFHEPVFLFDDLFFDFFKAEVYSGLLHSLRNSPPDRYACLVAEPNTDTFDSQREVVGVVDVTVSREDSVLRHLPGAEEYLYVSGIAVLKKFRRQKVATTLLKACSALSAIWGFKYLVLRAYEDDYGARGLYSSAGYRVVSADPPWITSWVGRRRRVLMVKQCHT</sequence>
<evidence type="ECO:0000313" key="2">
    <source>
        <dbReference type="EMBL" id="KZV57072.1"/>
    </source>
</evidence>